<organism evidence="1">
    <name type="scientific">Babesia bigemina</name>
    <dbReference type="NCBI Taxonomy" id="5866"/>
    <lineage>
        <taxon>Eukaryota</taxon>
        <taxon>Sar</taxon>
        <taxon>Alveolata</taxon>
        <taxon>Apicomplexa</taxon>
        <taxon>Aconoidasida</taxon>
        <taxon>Piroplasmida</taxon>
        <taxon>Babesiidae</taxon>
        <taxon>Babesia</taxon>
    </lineage>
</organism>
<dbReference type="RefSeq" id="XP_012770509.1">
    <property type="nucleotide sequence ID" value="XM_012915055.1"/>
</dbReference>
<dbReference type="OrthoDB" id="367180at2759"/>
<evidence type="ECO:0000313" key="1">
    <source>
        <dbReference type="EMBL" id="CDR71563.1"/>
    </source>
</evidence>
<dbReference type="VEuPathDB" id="PiroplasmaDB:BBBOND_0002150"/>
<dbReference type="EMBL" id="LK055014">
    <property type="protein sequence ID" value="CDR71563.1"/>
    <property type="molecule type" value="Genomic_DNA"/>
</dbReference>
<dbReference type="AlphaFoldDB" id="A0A061BSR9"/>
<reference evidence="1" key="2">
    <citation type="submission" date="2014-06" db="EMBL/GenBank/DDBJ databases">
        <authorList>
            <person name="Aslett M."/>
            <person name="De Silva Nishadi"/>
        </authorList>
    </citation>
    <scope>NUCLEOTIDE SEQUENCE</scope>
    <source>
        <strain evidence="1">Bond</strain>
    </source>
</reference>
<sequence length="755" mass="84712">MTSINHSNNLCLVTLHLPSSTSCHCPDHVPPRELDKKFGENKKCEITSNNNPTNILTNLCTGLEKFLGFNSATKGYDGQGIVYSDLDRLCDAVMGFLSSIITDVNKNENLKKYNNNLNGILESIKQAKYNRKNFDSSIAFVSQGIREWVRGVEGKHQNIMTPLNKLNESMNGHMTTNMEYKKTTDQLSSWQTIAGDYLGHVLNSELAFNEIDNNLVSKISDRIALLKQVFDNFWNSVNDPAVEESVKDLNDKFVRQRREMNEQIQTKTQAVQSTLNVKFQNIEHSIKNLEDQKKSGFDDINEAVRDLSKMSDEIIAEFNLKYRSRIQQEFATLKTPMKDIDPDNDEAPLPQGTICKLREQVDVIRKQVKAMDNACRDKLTEIWKHVRDSMGDDSSKGVLAALTKLEEDIKKDLCLIRKNVGRDVKKYVKDYVIRVKEQVGIIEDKIGQTSGPLNSIYYNWDALRREIAWYATGLIGEDGQTIKPYYHGLKGIKEKVKTYTDKFKNDFGTTILPAWMDYALNTNKIVNDRLDVYFNNNKDVVELKSKFTDLKTIINQVKLAISAEISEKLSSVIGGANAIISSEDITENVKKVQAFCNNFADQLAAKTKASDGIKVMDVVKKIEKNLGMESNTPKPDGYISSNLILAVDSIFPSLVSIALQTSNTLESFTSNRKHTFVLGKSLDEAIKTANSIKDKVGKIDGNGPHQGDTITKALKQVAPEIQRLDHDLNTALGKGSDIGDLVSIKDGIDARVDII</sequence>
<dbReference type="KEGG" id="bbig:BBBOND_0002150"/>
<proteinExistence type="predicted"/>
<name>A0A061BSR9_BABBI</name>
<gene>
    <name evidence="1" type="ORF">BBBOND_0002150</name>
</gene>
<protein>
    <submittedName>
        <fullName evidence="1">Uncharacterized protein</fullName>
    </submittedName>
</protein>
<reference evidence="1" key="1">
    <citation type="journal article" date="2014" name="Nucleic Acids Res.">
        <title>The evolutionary dynamics of variant antigen genes in Babesia reveal a history of genomic innovation underlying host-parasite interaction.</title>
        <authorList>
            <person name="Jackson A.P."/>
            <person name="Otto T.D."/>
            <person name="Darby A."/>
            <person name="Ramaprasad A."/>
            <person name="Xia D."/>
            <person name="Echaide I.E."/>
            <person name="Farber M."/>
            <person name="Gahlot S."/>
            <person name="Gamble J."/>
            <person name="Gupta D."/>
            <person name="Gupta Y."/>
            <person name="Jackson L."/>
            <person name="Malandrin L."/>
            <person name="Malas T.B."/>
            <person name="Moussa E."/>
            <person name="Nair M."/>
            <person name="Reid AJ."/>
            <person name="Sanders M."/>
            <person name="Sharma J."/>
            <person name="Tracey A."/>
            <person name="Quail M.A."/>
            <person name="Weir W."/>
            <person name="Wastling J.M."/>
            <person name="Hall N."/>
            <person name="Willadsen P."/>
            <person name="Lingelbach K."/>
            <person name="Shiels B."/>
            <person name="Tait A."/>
            <person name="Berriman M."/>
            <person name="Allred D.R."/>
            <person name="Pain A."/>
        </authorList>
    </citation>
    <scope>NUCLEOTIDE SEQUENCE</scope>
    <source>
        <strain evidence="1">Bond</strain>
    </source>
</reference>
<dbReference type="GeneID" id="24561787"/>
<accession>A0A061BSR9</accession>